<proteinExistence type="inferred from homology"/>
<dbReference type="Gene3D" id="1.10.405.10">
    <property type="entry name" value="Guanine Nucleotide Dissociation Inhibitor, domain 1"/>
    <property type="match status" value="1"/>
</dbReference>
<dbReference type="EC" id="1.4.3.-" evidence="6"/>
<dbReference type="PANTHER" id="PTHR43563">
    <property type="entry name" value="AMINE OXIDASE"/>
    <property type="match status" value="1"/>
</dbReference>
<sequence>MSPYVKFIPSLHHVNPPELYEPPPYYSHTVTTSSSCRFVATAGQVGCDENKVFPEHLDGQILLALENLARALEAAGATIADVYKLVYYVVDYDHSNRAHAKHIERFMDGHRPATTFVPVPALASPGIKFEIEAYAAVRQEPMQKVDVVVVGAGLSGLKAAWEVQKAGLSCMVVEARGRVGGRTYSVDPLEEGRKVDLGGAWINDTNQSEIYKLAQTLGHELVVQKTDGDVIYDDFGGNLVRTGYGLTPDVLAEANAKEMINLINEETEKACHELDIRDPTSGAAKELDKMTLLEWAKTKTSSKSALAVVQLWTRAMMGIEPSEVSALFFLNYMKSGGGPSRMRSDLKHGGQHLRFLEGSQSVSLGLADLLHANTVMLNSPVLRISQSSDGVLVSTARGDLLGKHVIVSVQTILYNSITFDPPLPSSKLELAKHGVQSFSFKHVILYSEPWWRKAGLSGAFMSFNGPISTSRDTSNDQNGQYSLTCFANGDLGRRLSKYPKEERTQAILDHIKRVFGPYVNVPEPLLVIQRSWSKDLWSRVCTVPVSPPGIMTLHEHALRTAHGKVHFVGTETAYEWKGYMDGAVSSGARGAKEVIEALNQAKL</sequence>
<dbReference type="InterPro" id="IPR006175">
    <property type="entry name" value="YjgF/YER057c/UK114"/>
</dbReference>
<keyword evidence="9" id="KW-1185">Reference proteome</keyword>
<evidence type="ECO:0000256" key="6">
    <source>
        <dbReference type="RuleBase" id="RU362067"/>
    </source>
</evidence>
<evidence type="ECO:0000256" key="5">
    <source>
        <dbReference type="PIRSR" id="PIRSR601613-1"/>
    </source>
</evidence>
<name>A0A5N6UD96_ASPTM</name>
<gene>
    <name evidence="8" type="ORF">BDV40DRAFT_309522</name>
</gene>
<comment type="catalytic activity">
    <reaction evidence="4">
        <text>a secondary aliphatic amine + O2 + H2O = a primary amine + an aldehyde + H2O2</text>
        <dbReference type="Rhea" id="RHEA:26414"/>
        <dbReference type="ChEBI" id="CHEBI:15377"/>
        <dbReference type="ChEBI" id="CHEBI:15379"/>
        <dbReference type="ChEBI" id="CHEBI:16240"/>
        <dbReference type="ChEBI" id="CHEBI:17478"/>
        <dbReference type="ChEBI" id="CHEBI:58855"/>
        <dbReference type="ChEBI" id="CHEBI:65296"/>
        <dbReference type="EC" id="1.4.3.4"/>
    </reaction>
</comment>
<comment type="similarity">
    <text evidence="2 6">Belongs to the flavin monoamine oxidase family.</text>
</comment>
<feature type="domain" description="Amine oxidase" evidence="7">
    <location>
        <begin position="154"/>
        <end position="595"/>
    </location>
</feature>
<dbReference type="Gene3D" id="3.30.1330.40">
    <property type="entry name" value="RutC-like"/>
    <property type="match status" value="1"/>
</dbReference>
<evidence type="ECO:0000256" key="3">
    <source>
        <dbReference type="ARBA" id="ARBA00023002"/>
    </source>
</evidence>
<evidence type="ECO:0000313" key="9">
    <source>
        <dbReference type="Proteomes" id="UP000326950"/>
    </source>
</evidence>
<dbReference type="InterPro" id="IPR050703">
    <property type="entry name" value="Flavin_MAO"/>
</dbReference>
<dbReference type="Proteomes" id="UP000326950">
    <property type="component" value="Unassembled WGS sequence"/>
</dbReference>
<feature type="binding site" evidence="5">
    <location>
        <position position="486"/>
    </location>
    <ligand>
        <name>substrate</name>
    </ligand>
</feature>
<evidence type="ECO:0000313" key="8">
    <source>
        <dbReference type="EMBL" id="KAE8156563.1"/>
    </source>
</evidence>
<dbReference type="InterPro" id="IPR035959">
    <property type="entry name" value="RutC-like_sf"/>
</dbReference>
<protein>
    <recommendedName>
        <fullName evidence="6">Amine oxidase</fullName>
        <ecNumber evidence="6">1.4.3.-</ecNumber>
    </recommendedName>
</protein>
<dbReference type="InterPro" id="IPR002937">
    <property type="entry name" value="Amino_oxidase"/>
</dbReference>
<dbReference type="Pfam" id="PF01042">
    <property type="entry name" value="Ribonuc_L-PSP"/>
    <property type="match status" value="1"/>
</dbReference>
<evidence type="ECO:0000256" key="4">
    <source>
        <dbReference type="ARBA" id="ARBA00048448"/>
    </source>
</evidence>
<dbReference type="PRINTS" id="PR00757">
    <property type="entry name" value="AMINEOXDASEF"/>
</dbReference>
<dbReference type="OrthoDB" id="5046242at2759"/>
<evidence type="ECO:0000256" key="1">
    <source>
        <dbReference type="ARBA" id="ARBA00001974"/>
    </source>
</evidence>
<dbReference type="PANTHER" id="PTHR43563:SF14">
    <property type="entry name" value="AMINE OXIDASE"/>
    <property type="match status" value="1"/>
</dbReference>
<dbReference type="Gene3D" id="3.90.660.10">
    <property type="match status" value="1"/>
</dbReference>
<dbReference type="Pfam" id="PF01593">
    <property type="entry name" value="Amino_oxidase"/>
    <property type="match status" value="1"/>
</dbReference>
<dbReference type="AlphaFoldDB" id="A0A5N6UD96"/>
<dbReference type="SUPFAM" id="SSF54373">
    <property type="entry name" value="FAD-linked reductases, C-terminal domain"/>
    <property type="match status" value="1"/>
</dbReference>
<accession>A0A5N6UD96</accession>
<dbReference type="InterPro" id="IPR001613">
    <property type="entry name" value="Flavin_amine_oxidase"/>
</dbReference>
<evidence type="ECO:0000256" key="2">
    <source>
        <dbReference type="ARBA" id="ARBA00005995"/>
    </source>
</evidence>
<feature type="binding site" evidence="5">
    <location>
        <position position="155"/>
    </location>
    <ligand>
        <name>FAD</name>
        <dbReference type="ChEBI" id="CHEBI:57692"/>
    </ligand>
</feature>
<dbReference type="InterPro" id="IPR036188">
    <property type="entry name" value="FAD/NAD-bd_sf"/>
</dbReference>
<reference evidence="8 9" key="1">
    <citation type="submission" date="2019-04" db="EMBL/GenBank/DDBJ databases">
        <title>Friends and foes A comparative genomics study of 23 Aspergillus species from section Flavi.</title>
        <authorList>
            <consortium name="DOE Joint Genome Institute"/>
            <person name="Kjaerbolling I."/>
            <person name="Vesth T."/>
            <person name="Frisvad J.C."/>
            <person name="Nybo J.L."/>
            <person name="Theobald S."/>
            <person name="Kildgaard S."/>
            <person name="Isbrandt T."/>
            <person name="Kuo A."/>
            <person name="Sato A."/>
            <person name="Lyhne E.K."/>
            <person name="Kogle M.E."/>
            <person name="Wiebenga A."/>
            <person name="Kun R.S."/>
            <person name="Lubbers R.J."/>
            <person name="Makela M.R."/>
            <person name="Barry K."/>
            <person name="Chovatia M."/>
            <person name="Clum A."/>
            <person name="Daum C."/>
            <person name="Haridas S."/>
            <person name="He G."/>
            <person name="LaButti K."/>
            <person name="Lipzen A."/>
            <person name="Mondo S."/>
            <person name="Riley R."/>
            <person name="Salamov A."/>
            <person name="Simmons B.A."/>
            <person name="Magnuson J.K."/>
            <person name="Henrissat B."/>
            <person name="Mortensen U.H."/>
            <person name="Larsen T.O."/>
            <person name="Devries R.P."/>
            <person name="Grigoriev I.V."/>
            <person name="Machida M."/>
            <person name="Baker S.E."/>
            <person name="Andersen M.R."/>
        </authorList>
    </citation>
    <scope>NUCLEOTIDE SEQUENCE [LARGE SCALE GENOMIC DNA]</scope>
    <source>
        <strain evidence="8 9">CBS 117626</strain>
    </source>
</reference>
<keyword evidence="3 6" id="KW-0560">Oxidoreductase</keyword>
<dbReference type="SUPFAM" id="SSF51905">
    <property type="entry name" value="FAD/NAD(P)-binding domain"/>
    <property type="match status" value="1"/>
</dbReference>
<evidence type="ECO:0000259" key="7">
    <source>
        <dbReference type="Pfam" id="PF01593"/>
    </source>
</evidence>
<comment type="cofactor">
    <cofactor evidence="1 6">
        <name>FAD</name>
        <dbReference type="ChEBI" id="CHEBI:57692"/>
    </cofactor>
</comment>
<dbReference type="GO" id="GO:0097621">
    <property type="term" value="F:monoamine oxidase activity"/>
    <property type="evidence" value="ECO:0007669"/>
    <property type="project" value="UniProtKB-EC"/>
</dbReference>
<keyword evidence="6" id="KW-0285">Flavoprotein</keyword>
<dbReference type="Gene3D" id="3.50.50.60">
    <property type="entry name" value="FAD/NAD(P)-binding domain"/>
    <property type="match status" value="1"/>
</dbReference>
<feature type="binding site" evidence="5">
    <location>
        <begin position="174"/>
        <end position="175"/>
    </location>
    <ligand>
        <name>FAD</name>
        <dbReference type="ChEBI" id="CHEBI:57692"/>
    </ligand>
</feature>
<dbReference type="EMBL" id="ML738756">
    <property type="protein sequence ID" value="KAE8156563.1"/>
    <property type="molecule type" value="Genomic_DNA"/>
</dbReference>
<dbReference type="CDD" id="cd00448">
    <property type="entry name" value="YjgF_YER057c_UK114_family"/>
    <property type="match status" value="1"/>
</dbReference>
<keyword evidence="6" id="KW-0274">FAD</keyword>
<organism evidence="8 9">
    <name type="scientific">Aspergillus tamarii</name>
    <dbReference type="NCBI Taxonomy" id="41984"/>
    <lineage>
        <taxon>Eukaryota</taxon>
        <taxon>Fungi</taxon>
        <taxon>Dikarya</taxon>
        <taxon>Ascomycota</taxon>
        <taxon>Pezizomycotina</taxon>
        <taxon>Eurotiomycetes</taxon>
        <taxon>Eurotiomycetidae</taxon>
        <taxon>Eurotiales</taxon>
        <taxon>Aspergillaceae</taxon>
        <taxon>Aspergillus</taxon>
        <taxon>Aspergillus subgen. Circumdati</taxon>
    </lineage>
</organism>
<feature type="binding site" evidence="5">
    <location>
        <position position="571"/>
    </location>
    <ligand>
        <name>FAD</name>
        <dbReference type="ChEBI" id="CHEBI:57692"/>
    </ligand>
</feature>
<feature type="binding site" evidence="5">
    <location>
        <position position="381"/>
    </location>
    <ligand>
        <name>FAD</name>
        <dbReference type="ChEBI" id="CHEBI:57692"/>
    </ligand>
</feature>
<dbReference type="SUPFAM" id="SSF55298">
    <property type="entry name" value="YjgF-like"/>
    <property type="match status" value="1"/>
</dbReference>